<name>A0A1C2DCE7_9HYPH</name>
<evidence type="ECO:0000256" key="9">
    <source>
        <dbReference type="SAM" id="Phobius"/>
    </source>
</evidence>
<keyword evidence="12" id="KW-1185">Reference proteome</keyword>
<feature type="transmembrane region" description="Helical" evidence="9">
    <location>
        <begin position="52"/>
        <end position="73"/>
    </location>
</feature>
<feature type="domain" description="Major facilitator superfamily (MFS) profile" evidence="10">
    <location>
        <begin position="19"/>
        <end position="406"/>
    </location>
</feature>
<dbReference type="InterPro" id="IPR036259">
    <property type="entry name" value="MFS_trans_sf"/>
</dbReference>
<accession>A0A1C2DCE7</accession>
<evidence type="ECO:0000256" key="7">
    <source>
        <dbReference type="ARBA" id="ARBA00038075"/>
    </source>
</evidence>
<evidence type="ECO:0000256" key="8">
    <source>
        <dbReference type="ARBA" id="ARBA00040914"/>
    </source>
</evidence>
<dbReference type="EMBL" id="MDEO01000036">
    <property type="protein sequence ID" value="OCX12419.1"/>
    <property type="molecule type" value="Genomic_DNA"/>
</dbReference>
<evidence type="ECO:0000259" key="10">
    <source>
        <dbReference type="PROSITE" id="PS50850"/>
    </source>
</evidence>
<dbReference type="STRING" id="1566387.QV13_22560"/>
<dbReference type="InterPro" id="IPR011701">
    <property type="entry name" value="MFS"/>
</dbReference>
<dbReference type="PANTHER" id="PTHR23513">
    <property type="entry name" value="INTEGRAL MEMBRANE EFFLUX PROTEIN-RELATED"/>
    <property type="match status" value="1"/>
</dbReference>
<dbReference type="SUPFAM" id="SSF103473">
    <property type="entry name" value="MFS general substrate transporter"/>
    <property type="match status" value="1"/>
</dbReference>
<comment type="caution">
    <text evidence="11">The sequence shown here is derived from an EMBL/GenBank/DDBJ whole genome shotgun (WGS) entry which is preliminary data.</text>
</comment>
<evidence type="ECO:0000256" key="4">
    <source>
        <dbReference type="ARBA" id="ARBA00022692"/>
    </source>
</evidence>
<dbReference type="Gene3D" id="1.20.1250.20">
    <property type="entry name" value="MFS general substrate transporter like domains"/>
    <property type="match status" value="1"/>
</dbReference>
<keyword evidence="6 9" id="KW-0472">Membrane</keyword>
<proteinExistence type="inferred from homology"/>
<keyword evidence="2" id="KW-0813">Transport</keyword>
<evidence type="ECO:0000256" key="3">
    <source>
        <dbReference type="ARBA" id="ARBA00022475"/>
    </source>
</evidence>
<dbReference type="PANTHER" id="PTHR23513:SF9">
    <property type="entry name" value="ENTEROBACTIN EXPORTER ENTS"/>
    <property type="match status" value="1"/>
</dbReference>
<feature type="transmembrane region" description="Helical" evidence="9">
    <location>
        <begin position="295"/>
        <end position="312"/>
    </location>
</feature>
<feature type="transmembrane region" description="Helical" evidence="9">
    <location>
        <begin position="156"/>
        <end position="174"/>
    </location>
</feature>
<feature type="transmembrane region" description="Helical" evidence="9">
    <location>
        <begin position="232"/>
        <end position="255"/>
    </location>
</feature>
<protein>
    <recommendedName>
        <fullName evidence="8">Multidrug efflux pump Tap</fullName>
    </recommendedName>
</protein>
<evidence type="ECO:0000256" key="6">
    <source>
        <dbReference type="ARBA" id="ARBA00023136"/>
    </source>
</evidence>
<comment type="similarity">
    <text evidence="7">Belongs to the major facilitator superfamily. Drug:H(+) antiporter-3 (DHA3) (TC 2.A.1.21) family.</text>
</comment>
<comment type="subcellular location">
    <subcellularLocation>
        <location evidence="1">Cell membrane</location>
        <topology evidence="1">Multi-pass membrane protein</topology>
    </subcellularLocation>
</comment>
<keyword evidence="4 9" id="KW-0812">Transmembrane</keyword>
<dbReference type="GO" id="GO:0022857">
    <property type="term" value="F:transmembrane transporter activity"/>
    <property type="evidence" value="ECO:0007669"/>
    <property type="project" value="InterPro"/>
</dbReference>
<dbReference type="AlphaFoldDB" id="A0A1C2DCE7"/>
<evidence type="ECO:0000256" key="5">
    <source>
        <dbReference type="ARBA" id="ARBA00022989"/>
    </source>
</evidence>
<reference evidence="11 12" key="1">
    <citation type="submission" date="2016-08" db="EMBL/GenBank/DDBJ databases">
        <title>Whole genome sequence of Mesorhizobium sp. strain UASWS1009 isolated from industrial sewage.</title>
        <authorList>
            <person name="Crovadore J."/>
            <person name="Calmin G."/>
            <person name="Chablais R."/>
            <person name="Cochard B."/>
            <person name="Lefort F."/>
        </authorList>
    </citation>
    <scope>NUCLEOTIDE SEQUENCE [LARGE SCALE GENOMIC DNA]</scope>
    <source>
        <strain evidence="11 12">UASWS1009</strain>
    </source>
</reference>
<sequence length="417" mass="41970">MTVEQQPVKTLRQARSRWPFTGLQLASVTVNFANAIGAVVYPWLVYDLTGSAGWMGIVAALALLPAIVGTAFGGIVAERVGIRRMAIASVTMGAAASVAAAAAYDADMLTIGVLATLTFLGAVLDGPGGIAIEARVPEIARLARMPLIRANAIDDLIDNSAAVAGPAVAAFLVAAVSTTALLWIVAAINLLAAVLVAASLPRFRLRRAAGTTFDQMKAGLGFIFGQPVLRAALILAGVGTSIFVALEAIALPAILRTEGRSAALLGMFLAAASVGAIVANLTLAFAERAPSLRGVFTAAFAGLAIGVALLLLGRSVPILVASGAMLGVAAGPLSPVFATLLQSSVPKELRANVIGISMSLILIGAPVAALGAGAALDAFGATVVLATCSALLFACALAAFLMPGLRGVTAKLSGEKE</sequence>
<dbReference type="Pfam" id="PF07690">
    <property type="entry name" value="MFS_1"/>
    <property type="match status" value="1"/>
</dbReference>
<dbReference type="PROSITE" id="PS50850">
    <property type="entry name" value="MFS"/>
    <property type="match status" value="1"/>
</dbReference>
<keyword evidence="5 9" id="KW-1133">Transmembrane helix</keyword>
<organism evidence="11 12">
    <name type="scientific">Mesorhizobium hungaricum</name>
    <dbReference type="NCBI Taxonomy" id="1566387"/>
    <lineage>
        <taxon>Bacteria</taxon>
        <taxon>Pseudomonadati</taxon>
        <taxon>Pseudomonadota</taxon>
        <taxon>Alphaproteobacteria</taxon>
        <taxon>Hyphomicrobiales</taxon>
        <taxon>Phyllobacteriaceae</taxon>
        <taxon>Mesorhizobium</taxon>
    </lineage>
</organism>
<evidence type="ECO:0000313" key="11">
    <source>
        <dbReference type="EMBL" id="OCX12419.1"/>
    </source>
</evidence>
<dbReference type="InterPro" id="IPR020846">
    <property type="entry name" value="MFS_dom"/>
</dbReference>
<evidence type="ECO:0000256" key="2">
    <source>
        <dbReference type="ARBA" id="ARBA00022448"/>
    </source>
</evidence>
<feature type="transmembrane region" description="Helical" evidence="9">
    <location>
        <begin position="353"/>
        <end position="372"/>
    </location>
</feature>
<feature type="transmembrane region" description="Helical" evidence="9">
    <location>
        <begin position="318"/>
        <end position="341"/>
    </location>
</feature>
<keyword evidence="3" id="KW-1003">Cell membrane</keyword>
<feature type="transmembrane region" description="Helical" evidence="9">
    <location>
        <begin position="85"/>
        <end position="104"/>
    </location>
</feature>
<dbReference type="OrthoDB" id="8060563at2"/>
<feature type="transmembrane region" description="Helical" evidence="9">
    <location>
        <begin position="261"/>
        <end position="283"/>
    </location>
</feature>
<evidence type="ECO:0000256" key="1">
    <source>
        <dbReference type="ARBA" id="ARBA00004651"/>
    </source>
</evidence>
<feature type="transmembrane region" description="Helical" evidence="9">
    <location>
        <begin position="378"/>
        <end position="401"/>
    </location>
</feature>
<feature type="transmembrane region" description="Helical" evidence="9">
    <location>
        <begin position="180"/>
        <end position="200"/>
    </location>
</feature>
<gene>
    <name evidence="11" type="ORF">QV13_22560</name>
</gene>
<dbReference type="RefSeq" id="WP_024926012.1">
    <property type="nucleotide sequence ID" value="NZ_MDEO01000036.1"/>
</dbReference>
<feature type="transmembrane region" description="Helical" evidence="9">
    <location>
        <begin position="21"/>
        <end position="46"/>
    </location>
</feature>
<dbReference type="Proteomes" id="UP000094412">
    <property type="component" value="Unassembled WGS sequence"/>
</dbReference>
<evidence type="ECO:0000313" key="12">
    <source>
        <dbReference type="Proteomes" id="UP000094412"/>
    </source>
</evidence>
<dbReference type="GO" id="GO:0005886">
    <property type="term" value="C:plasma membrane"/>
    <property type="evidence" value="ECO:0007669"/>
    <property type="project" value="UniProtKB-SubCell"/>
</dbReference>
<feature type="transmembrane region" description="Helical" evidence="9">
    <location>
        <begin position="110"/>
        <end position="136"/>
    </location>
</feature>